<gene>
    <name evidence="2" type="ORF">G7070_16965</name>
</gene>
<dbReference type="Gene3D" id="3.30.420.40">
    <property type="match status" value="2"/>
</dbReference>
<evidence type="ECO:0000256" key="1">
    <source>
        <dbReference type="ARBA" id="ARBA00006479"/>
    </source>
</evidence>
<dbReference type="InterPro" id="IPR000600">
    <property type="entry name" value="ROK"/>
</dbReference>
<dbReference type="PANTHER" id="PTHR18964">
    <property type="entry name" value="ROK (REPRESSOR, ORF, KINASE) FAMILY"/>
    <property type="match status" value="1"/>
</dbReference>
<dbReference type="Pfam" id="PF00480">
    <property type="entry name" value="ROK"/>
    <property type="match status" value="1"/>
</dbReference>
<dbReference type="KEGG" id="prv:G7070_16965"/>
<evidence type="ECO:0000313" key="3">
    <source>
        <dbReference type="Proteomes" id="UP000501058"/>
    </source>
</evidence>
<dbReference type="Proteomes" id="UP000501058">
    <property type="component" value="Chromosome"/>
</dbReference>
<keyword evidence="3" id="KW-1185">Reference proteome</keyword>
<accession>A0A6G7Y9S2</accession>
<dbReference type="AlphaFoldDB" id="A0A6G7Y9S2"/>
<dbReference type="InterPro" id="IPR043129">
    <property type="entry name" value="ATPase_NBD"/>
</dbReference>
<protein>
    <submittedName>
        <fullName evidence="2">ROK family protein</fullName>
    </submittedName>
</protein>
<comment type="similarity">
    <text evidence="1">Belongs to the ROK (NagC/XylR) family.</text>
</comment>
<organism evidence="2 3">
    <name type="scientific">Propioniciclava coleopterorum</name>
    <dbReference type="NCBI Taxonomy" id="2714937"/>
    <lineage>
        <taxon>Bacteria</taxon>
        <taxon>Bacillati</taxon>
        <taxon>Actinomycetota</taxon>
        <taxon>Actinomycetes</taxon>
        <taxon>Propionibacteriales</taxon>
        <taxon>Propionibacteriaceae</taxon>
        <taxon>Propioniciclava</taxon>
    </lineage>
</organism>
<dbReference type="RefSeq" id="WP_166234711.1">
    <property type="nucleotide sequence ID" value="NZ_CP049865.1"/>
</dbReference>
<dbReference type="SUPFAM" id="SSF53067">
    <property type="entry name" value="Actin-like ATPase domain"/>
    <property type="match status" value="1"/>
</dbReference>
<name>A0A6G7Y9S2_9ACTN</name>
<proteinExistence type="inferred from homology"/>
<reference evidence="2 3" key="1">
    <citation type="submission" date="2020-03" db="EMBL/GenBank/DDBJ databases">
        <title>Propioniciclava sp. nov., isolated from Hydrophilus acuminatus.</title>
        <authorList>
            <person name="Hyun D.-W."/>
            <person name="Bae J.-W."/>
        </authorList>
    </citation>
    <scope>NUCLEOTIDE SEQUENCE [LARGE SCALE GENOMIC DNA]</scope>
    <source>
        <strain evidence="2 3">HDW11</strain>
    </source>
</reference>
<dbReference type="EMBL" id="CP049865">
    <property type="protein sequence ID" value="QIK73644.1"/>
    <property type="molecule type" value="Genomic_DNA"/>
</dbReference>
<evidence type="ECO:0000313" key="2">
    <source>
        <dbReference type="EMBL" id="QIK73644.1"/>
    </source>
</evidence>
<dbReference type="PANTHER" id="PTHR18964:SF169">
    <property type="entry name" value="N-ACETYLMANNOSAMINE KINASE"/>
    <property type="match status" value="1"/>
</dbReference>
<sequence length="294" mass="29146">MIAAVDLGGGTIRLGLHDGNGWVERVRLPNTDQPADLDAAAAQLTRWRAAHGAPTRVGVAIPGIVTADGTGLASAHGKYAHLRGRDLRAWAAAAAGAPARVENDARAALLGEAAAGAAHGCRDAVLLIVGTGIGTAALVDGHLVRGAHGHGGVLGGHVTIDLAGAACPCGNLGCAETLGGSWALAGLAATRPDYGASPLASGPVGFREVIAAADAGDPCAAAVLDRALASWAAVLVTLIHLFDPERVVLAGGPLCSAPALVSGLRGRVASHLWSGIACPDLVVSPRPRSRCSAG</sequence>